<dbReference type="InterPro" id="IPR005543">
    <property type="entry name" value="PASTA_dom"/>
</dbReference>
<dbReference type="Pfam" id="PF00905">
    <property type="entry name" value="Transpeptidase"/>
    <property type="match status" value="1"/>
</dbReference>
<dbReference type="AlphaFoldDB" id="A0A382SVZ4"/>
<dbReference type="PANTHER" id="PTHR30627">
    <property type="entry name" value="PEPTIDOGLYCAN D,D-TRANSPEPTIDASE"/>
    <property type="match status" value="1"/>
</dbReference>
<dbReference type="SUPFAM" id="SSF56601">
    <property type="entry name" value="beta-lactamase/transpeptidase-like"/>
    <property type="match status" value="1"/>
</dbReference>
<dbReference type="EMBL" id="UINC01131406">
    <property type="protein sequence ID" value="SVD13091.1"/>
    <property type="molecule type" value="Genomic_DNA"/>
</dbReference>
<dbReference type="PANTHER" id="PTHR30627:SF1">
    <property type="entry name" value="PEPTIDOGLYCAN D,D-TRANSPEPTIDASE FTSI"/>
    <property type="match status" value="1"/>
</dbReference>
<sequence length="191" mass="20029">GSFAVAGKSGTTRAWSDGSYEEGSYFSSFAGFFPAEDPQMVILVKLDRPEGAYYGGATAAPVIRATMTDILASPGQPLDWTALAEHQIPAVTPQVPESPIKLAATITDPISPSQNSIRPQFDLSLASDNQRIMPDVRGLPSRSAVGIIHDLGLRIQWSGTGPISDTHPLPGSIVLVGDTVNLVSGRSDGDG</sequence>
<evidence type="ECO:0000256" key="2">
    <source>
        <dbReference type="ARBA" id="ARBA00023136"/>
    </source>
</evidence>
<dbReference type="GO" id="GO:0071555">
    <property type="term" value="P:cell wall organization"/>
    <property type="evidence" value="ECO:0007669"/>
    <property type="project" value="TreeGrafter"/>
</dbReference>
<reference evidence="4" key="1">
    <citation type="submission" date="2018-05" db="EMBL/GenBank/DDBJ databases">
        <authorList>
            <person name="Lanie J.A."/>
            <person name="Ng W.-L."/>
            <person name="Kazmierczak K.M."/>
            <person name="Andrzejewski T.M."/>
            <person name="Davidsen T.M."/>
            <person name="Wayne K.J."/>
            <person name="Tettelin H."/>
            <person name="Glass J.I."/>
            <person name="Rusch D."/>
            <person name="Podicherti R."/>
            <person name="Tsui H.-C.T."/>
            <person name="Winkler M.E."/>
        </authorList>
    </citation>
    <scope>NUCLEOTIDE SEQUENCE</scope>
</reference>
<evidence type="ECO:0000313" key="4">
    <source>
        <dbReference type="EMBL" id="SVD13091.1"/>
    </source>
</evidence>
<feature type="domain" description="PASTA" evidence="3">
    <location>
        <begin position="127"/>
        <end position="185"/>
    </location>
</feature>
<proteinExistence type="predicted"/>
<dbReference type="SUPFAM" id="SSF54184">
    <property type="entry name" value="Penicillin-binding protein 2x (pbp-2x), c-terminal domain"/>
    <property type="match status" value="1"/>
</dbReference>
<organism evidence="4">
    <name type="scientific">marine metagenome</name>
    <dbReference type="NCBI Taxonomy" id="408172"/>
    <lineage>
        <taxon>unclassified sequences</taxon>
        <taxon>metagenomes</taxon>
        <taxon>ecological metagenomes</taxon>
    </lineage>
</organism>
<protein>
    <recommendedName>
        <fullName evidence="3">PASTA domain-containing protein</fullName>
    </recommendedName>
</protein>
<dbReference type="Pfam" id="PF03793">
    <property type="entry name" value="PASTA"/>
    <property type="match status" value="1"/>
</dbReference>
<dbReference type="InterPro" id="IPR001460">
    <property type="entry name" value="PCN-bd_Tpept"/>
</dbReference>
<dbReference type="GO" id="GO:0008658">
    <property type="term" value="F:penicillin binding"/>
    <property type="evidence" value="ECO:0007669"/>
    <property type="project" value="InterPro"/>
</dbReference>
<dbReference type="SMART" id="SM00740">
    <property type="entry name" value="PASTA"/>
    <property type="match status" value="1"/>
</dbReference>
<gene>
    <name evidence="4" type="ORF">METZ01_LOCUS365945</name>
</gene>
<keyword evidence="2" id="KW-0472">Membrane</keyword>
<accession>A0A382SVZ4</accession>
<dbReference type="Gene3D" id="3.30.450.330">
    <property type="match status" value="1"/>
</dbReference>
<dbReference type="InterPro" id="IPR012338">
    <property type="entry name" value="Beta-lactam/transpept-like"/>
</dbReference>
<name>A0A382SVZ4_9ZZZZ</name>
<evidence type="ECO:0000259" key="3">
    <source>
        <dbReference type="PROSITE" id="PS51178"/>
    </source>
</evidence>
<dbReference type="PROSITE" id="PS51178">
    <property type="entry name" value="PASTA"/>
    <property type="match status" value="1"/>
</dbReference>
<feature type="non-terminal residue" evidence="4">
    <location>
        <position position="1"/>
    </location>
</feature>
<comment type="subcellular location">
    <subcellularLocation>
        <location evidence="1">Membrane</location>
    </subcellularLocation>
</comment>
<dbReference type="GO" id="GO:0005886">
    <property type="term" value="C:plasma membrane"/>
    <property type="evidence" value="ECO:0007669"/>
    <property type="project" value="TreeGrafter"/>
</dbReference>
<dbReference type="InterPro" id="IPR050515">
    <property type="entry name" value="Beta-lactam/transpept"/>
</dbReference>
<evidence type="ECO:0000256" key="1">
    <source>
        <dbReference type="ARBA" id="ARBA00004370"/>
    </source>
</evidence>